<dbReference type="Proteomes" id="UP000827282">
    <property type="component" value="Segment"/>
</dbReference>
<reference evidence="1" key="1">
    <citation type="submission" date="2021-05" db="EMBL/GenBank/DDBJ databases">
        <title>Diversity, taxonomy and evolution of archaeal viruses of the class Caudoviricetes.</title>
        <authorList>
            <person name="Liu Y."/>
            <person name="Demina T.A."/>
            <person name="Roux S."/>
            <person name="Aiewsakun P."/>
            <person name="Kazlauskas D."/>
            <person name="Simmonds P."/>
            <person name="Prangishvili D."/>
            <person name="Oksanen H.M."/>
            <person name="Krupovic M."/>
        </authorList>
    </citation>
    <scope>NUCLEOTIDE SEQUENCE</scope>
    <source>
        <strain evidence="1">HRTV-29/29</strain>
    </source>
</reference>
<accession>A0AAE9BYV4</accession>
<gene>
    <name evidence="1" type="ORF">HRTV-29_gp41</name>
</gene>
<evidence type="ECO:0000313" key="2">
    <source>
        <dbReference type="Proteomes" id="UP000827282"/>
    </source>
</evidence>
<name>A0AAE9BYV4_9CAUD</name>
<evidence type="ECO:0000313" key="1">
    <source>
        <dbReference type="EMBL" id="UBF23319.1"/>
    </source>
</evidence>
<dbReference type="EMBL" id="MZ334526">
    <property type="protein sequence ID" value="UBF23319.1"/>
    <property type="molecule type" value="Genomic_DNA"/>
</dbReference>
<proteinExistence type="predicted"/>
<organism evidence="1 2">
    <name type="scientific">Halorubrum tailed virus 29</name>
    <dbReference type="NCBI Taxonomy" id="2878010"/>
    <lineage>
        <taxon>Viruses</taxon>
        <taxon>Duplodnaviria</taxon>
        <taxon>Heunggongvirae</taxon>
        <taxon>Uroviricota</taxon>
        <taxon>Caudoviricetes</taxon>
        <taxon>Kirjokansivirales</taxon>
        <taxon>Haloferuviridae</taxon>
        <taxon>Dpdavirus</taxon>
        <taxon>Dpdavirus caudatum</taxon>
        <taxon>Dpdavirus HRTV29</taxon>
    </lineage>
</organism>
<protein>
    <submittedName>
        <fullName evidence="1">Major capsid protein</fullName>
    </submittedName>
</protein>
<keyword evidence="2" id="KW-1185">Reference proteome</keyword>
<dbReference type="SUPFAM" id="SSF56563">
    <property type="entry name" value="Major capsid protein gp5"/>
    <property type="match status" value="1"/>
</dbReference>
<sequence length="419" mass="46294">MSTAHARNKLKRHGRTGNWRFKMLMEAALPNSDVSAKEVAKVWPGAKKGDYSFLQGNPNRTLEAEMSRTARAEAGSERHRTLKDYAINADSSKLPKTLKSAKRLEEDGDVIEARLDDAIPRMLFATSDPEEVDTLFREQLLEVIMEGRELRKVARDASNVINANTRVGDVPVASDEQFARPTAQGAEIRDDGEDYTTVQWNCEKLTEGSRVTDEMRDQAMVDLIERNIQKVGASVENGINRVFLTELVDDAQADHDTAGSDQGYAALNAAVGEVDSNDFRPDTYVTHPDYRTQLFNDTNLSYANRAGTNEVLRNREDAPIVGDIAGLDMHAAMSSATYDDGTDTGWSGGSETWGFSSDGDKGAVVYDRDNIHTILYSPNGQDVEIKDYDDPIRDITGVNARVHVDAQYSQGRSASTITF</sequence>